<keyword evidence="6" id="KW-1133">Transmembrane helix</keyword>
<dbReference type="OrthoDB" id="38453at2759"/>
<dbReference type="EMBL" id="CAICTM010000201">
    <property type="protein sequence ID" value="CAB9504597.1"/>
    <property type="molecule type" value="Genomic_DNA"/>
</dbReference>
<comment type="subcellular location">
    <subcellularLocation>
        <location evidence="1">Cell membrane</location>
    </subcellularLocation>
</comment>
<evidence type="ECO:0000256" key="6">
    <source>
        <dbReference type="SAM" id="Phobius"/>
    </source>
</evidence>
<feature type="region of interest" description="Disordered" evidence="5">
    <location>
        <begin position="1"/>
        <end position="51"/>
    </location>
</feature>
<evidence type="ECO:0000256" key="4">
    <source>
        <dbReference type="ARBA" id="ARBA00022737"/>
    </source>
</evidence>
<feature type="region of interest" description="Disordered" evidence="5">
    <location>
        <begin position="75"/>
        <end position="108"/>
    </location>
</feature>
<dbReference type="FunFam" id="3.80.10.10:FF:000383">
    <property type="entry name" value="Leucine-rich repeat receptor protein kinase EMS1"/>
    <property type="match status" value="1"/>
</dbReference>
<dbReference type="AlphaFoldDB" id="A0A9N8H9D6"/>
<dbReference type="InterPro" id="IPR032675">
    <property type="entry name" value="LRR_dom_sf"/>
</dbReference>
<dbReference type="GO" id="GO:0016301">
    <property type="term" value="F:kinase activity"/>
    <property type="evidence" value="ECO:0007669"/>
    <property type="project" value="UniProtKB-KW"/>
</dbReference>
<dbReference type="PANTHER" id="PTHR48064">
    <property type="entry name" value="OS01G0750400 PROTEIN"/>
    <property type="match status" value="1"/>
</dbReference>
<keyword evidence="7" id="KW-0675">Receptor</keyword>
<dbReference type="Pfam" id="PF00560">
    <property type="entry name" value="LRR_1"/>
    <property type="match status" value="2"/>
</dbReference>
<name>A0A9N8H9D6_9STRA</name>
<protein>
    <submittedName>
        <fullName evidence="7">LRR receptor-like serine threonine-protein kinase At4g08850-like</fullName>
    </submittedName>
</protein>
<feature type="compositionally biased region" description="Basic and acidic residues" evidence="5">
    <location>
        <begin position="1"/>
        <end position="11"/>
    </location>
</feature>
<keyword evidence="8" id="KW-1185">Reference proteome</keyword>
<evidence type="ECO:0000256" key="5">
    <source>
        <dbReference type="SAM" id="MobiDB-lite"/>
    </source>
</evidence>
<keyword evidence="2" id="KW-1003">Cell membrane</keyword>
<dbReference type="InterPro" id="IPR053038">
    <property type="entry name" value="RLP_Defense"/>
</dbReference>
<keyword evidence="7" id="KW-0418">Kinase</keyword>
<organism evidence="7 8">
    <name type="scientific">Seminavis robusta</name>
    <dbReference type="NCBI Taxonomy" id="568900"/>
    <lineage>
        <taxon>Eukaryota</taxon>
        <taxon>Sar</taxon>
        <taxon>Stramenopiles</taxon>
        <taxon>Ochrophyta</taxon>
        <taxon>Bacillariophyta</taxon>
        <taxon>Bacillariophyceae</taxon>
        <taxon>Bacillariophycidae</taxon>
        <taxon>Naviculales</taxon>
        <taxon>Naviculaceae</taxon>
        <taxon>Seminavis</taxon>
    </lineage>
</organism>
<evidence type="ECO:0000313" key="8">
    <source>
        <dbReference type="Proteomes" id="UP001153069"/>
    </source>
</evidence>
<proteinExistence type="predicted"/>
<dbReference type="PANTHER" id="PTHR48064:SF6">
    <property type="entry name" value="RECEPTOR-LIKE PROTEIN KINASE 2"/>
    <property type="match status" value="1"/>
</dbReference>
<accession>A0A9N8H9D6</accession>
<dbReference type="GO" id="GO:0005886">
    <property type="term" value="C:plasma membrane"/>
    <property type="evidence" value="ECO:0007669"/>
    <property type="project" value="UniProtKB-SubCell"/>
</dbReference>
<feature type="transmembrane region" description="Helical" evidence="6">
    <location>
        <begin position="250"/>
        <end position="271"/>
    </location>
</feature>
<gene>
    <name evidence="7" type="ORF">SEMRO_202_G085320.1</name>
</gene>
<evidence type="ECO:0000256" key="1">
    <source>
        <dbReference type="ARBA" id="ARBA00004236"/>
    </source>
</evidence>
<dbReference type="Gene3D" id="3.80.10.10">
    <property type="entry name" value="Ribonuclease Inhibitor"/>
    <property type="match status" value="3"/>
</dbReference>
<evidence type="ECO:0000313" key="7">
    <source>
        <dbReference type="EMBL" id="CAB9504597.1"/>
    </source>
</evidence>
<keyword evidence="6" id="KW-0472">Membrane</keyword>
<keyword evidence="7" id="KW-0808">Transferase</keyword>
<dbReference type="SUPFAM" id="SSF52047">
    <property type="entry name" value="RNI-like"/>
    <property type="match status" value="1"/>
</dbReference>
<keyword evidence="3" id="KW-0433">Leucine-rich repeat</keyword>
<feature type="compositionally biased region" description="Polar residues" evidence="5">
    <location>
        <begin position="75"/>
        <end position="86"/>
    </location>
</feature>
<feature type="region of interest" description="Disordered" evidence="5">
    <location>
        <begin position="152"/>
        <end position="198"/>
    </location>
</feature>
<dbReference type="FunFam" id="3.80.10.10:FF:000041">
    <property type="entry name" value="LRR receptor-like serine/threonine-protein kinase ERECTA"/>
    <property type="match status" value="1"/>
</dbReference>
<evidence type="ECO:0000256" key="2">
    <source>
        <dbReference type="ARBA" id="ARBA00022475"/>
    </source>
</evidence>
<reference evidence="7" key="1">
    <citation type="submission" date="2020-06" db="EMBL/GenBank/DDBJ databases">
        <authorList>
            <consortium name="Plant Systems Biology data submission"/>
        </authorList>
    </citation>
    <scope>NUCLEOTIDE SEQUENCE</scope>
    <source>
        <strain evidence="7">D6</strain>
    </source>
</reference>
<dbReference type="InterPro" id="IPR001611">
    <property type="entry name" value="Leu-rich_rpt"/>
</dbReference>
<dbReference type="Proteomes" id="UP001153069">
    <property type="component" value="Unassembled WGS sequence"/>
</dbReference>
<keyword evidence="6" id="KW-0812">Transmembrane</keyword>
<keyword evidence="4" id="KW-0677">Repeat</keyword>
<sequence>MTTNEKDKKPEILSTSSFEEETVEPTETTAPLDESAQTVDTKQEEEEADLEAGEFGKIKLVKTKEGYHQAVGAFNYTSSTPSQSDSVLPPAKRLSVSSSRGPTEDAQPNEEAYVIEQSPEIEDGCEPPSTLARGINVARMYNVQPGAFPLGGTRASIEEDGPSASIEDGPSAPIEEGPGASIEDGASSGHEASTTSSMSIEVHSNNCLAVANLVLEDCDLQTARPHIEGTIANAGTSNERQNHVSKRCKTTLLLGAILIIVIVFIFIAVLISAQKEYMADFAPAEMASSTPTQAPTSASDYMFKLLPPETTFKISEEPESPQAMAFDWLMEDYSNLPNLPYERIMQRFVLATLYHATGGYSWNDDTNWLDHSIHECTWFNKPSFARKDVLSQLFTGYLSDFYPPTELQPTACNHEGLYEHLWLDQNNLGGTLPEELYLLTSLKTMSFSSNQMQGTISSLIGQLSSLEGAAISYLQNAGSIPSEIGLLADLRVLALNDNNHKGSIPSELWQLSNLSTLILSRNPELQGTIPSIIGSVANLRWLLLDEADLSGSIPKEIGLTTSLEWMVLYMNHLSGRLPSEVSKLSNLRLLSLYQNMLEGPLPTLLGGIRSLSLVALRDNLFSGPVPSELGLLTNLAVTLNLRNNELSGAIPSELGLLSGLMELELMSNKLTGQIPSEFGQLQSMGQLTFSNNSLSGTVPQELSDLQNTLHTLKLEGNQKLSGSIPAGVCNMNGTCIGTFVDPCEGPHGLSFDRSGSLCGCGCPCGVDEVAPMGTDPSN</sequence>
<comment type="caution">
    <text evidence="7">The sequence shown here is derived from an EMBL/GenBank/DDBJ whole genome shotgun (WGS) entry which is preliminary data.</text>
</comment>
<evidence type="ECO:0000256" key="3">
    <source>
        <dbReference type="ARBA" id="ARBA00022614"/>
    </source>
</evidence>